<dbReference type="EMBL" id="JACYCC010000130">
    <property type="protein sequence ID" value="KAF8674680.1"/>
    <property type="molecule type" value="Genomic_DNA"/>
</dbReference>
<dbReference type="InterPro" id="IPR028115">
    <property type="entry name" value="DUF4484"/>
</dbReference>
<reference evidence="3" key="1">
    <citation type="submission" date="2020-09" db="EMBL/GenBank/DDBJ databases">
        <title>Comparative genome analyses of four rice-infecting Rhizoctonia solani isolates reveal extensive enrichment of homogalacturonan modification genes.</title>
        <authorList>
            <person name="Lee D.-Y."/>
            <person name="Jeon J."/>
            <person name="Kim K.-T."/>
            <person name="Cheong K."/>
            <person name="Song H."/>
            <person name="Choi G."/>
            <person name="Ko J."/>
            <person name="Opiyo S.O."/>
            <person name="Zuo S."/>
            <person name="Madhav S."/>
            <person name="Lee Y.-H."/>
            <person name="Wang G.-L."/>
        </authorList>
    </citation>
    <scope>NUCLEOTIDE SEQUENCE</scope>
    <source>
        <strain evidence="3">AG1-IA YN-7</strain>
    </source>
</reference>
<feature type="compositionally biased region" description="Polar residues" evidence="1">
    <location>
        <begin position="532"/>
        <end position="542"/>
    </location>
</feature>
<evidence type="ECO:0000313" key="3">
    <source>
        <dbReference type="EMBL" id="KAF8674680.1"/>
    </source>
</evidence>
<evidence type="ECO:0000259" key="2">
    <source>
        <dbReference type="Pfam" id="PF14831"/>
    </source>
</evidence>
<proteinExistence type="predicted"/>
<dbReference type="AlphaFoldDB" id="A0A8H7H2J2"/>
<dbReference type="PANTHER" id="PTHR28153:SF1">
    <property type="entry name" value="DUF4484 DOMAIN-CONTAINING PROTEIN"/>
    <property type="match status" value="1"/>
</dbReference>
<dbReference type="InterPro" id="IPR053056">
    <property type="entry name" value="Lipid_Metab_Assoc_Protein"/>
</dbReference>
<comment type="caution">
    <text evidence="3">The sequence shown here is derived from an EMBL/GenBank/DDBJ whole genome shotgun (WGS) entry which is preliminary data.</text>
</comment>
<dbReference type="Proteomes" id="UP000650582">
    <property type="component" value="Unassembled WGS sequence"/>
</dbReference>
<dbReference type="GO" id="GO:0005811">
    <property type="term" value="C:lipid droplet"/>
    <property type="evidence" value="ECO:0007669"/>
    <property type="project" value="TreeGrafter"/>
</dbReference>
<dbReference type="Pfam" id="PF09804">
    <property type="entry name" value="DENND11"/>
    <property type="match status" value="1"/>
</dbReference>
<gene>
    <name evidence="3" type="ORF">RHS04_07251</name>
</gene>
<dbReference type="Pfam" id="PF14831">
    <property type="entry name" value="DUF4484"/>
    <property type="match status" value="1"/>
</dbReference>
<accession>A0A8H7H2J2</accession>
<feature type="compositionally biased region" description="Basic and acidic residues" evidence="1">
    <location>
        <begin position="653"/>
        <end position="663"/>
    </location>
</feature>
<feature type="region of interest" description="Disordered" evidence="1">
    <location>
        <begin position="522"/>
        <end position="556"/>
    </location>
</feature>
<feature type="region of interest" description="Disordered" evidence="1">
    <location>
        <begin position="634"/>
        <end position="664"/>
    </location>
</feature>
<name>A0A8H7H2J2_9AGAM</name>
<feature type="domain" description="DUF4484" evidence="2">
    <location>
        <begin position="644"/>
        <end position="775"/>
    </location>
</feature>
<sequence length="808" mass="87683">MSKLYGLVRDGKGLTGFAPSTSEVSTSALVSPRPCCLSNSMAAPKRGGNPGKSSPSQALIVKAGNKCVFVGLDDHTAVHMEAPKDVVALFHSAFHPTRGNIVDFSLKVRDDVNLDGVEFSSLPSGLHLVDQDVIHFTQDGLCGIAVFRRRRTKENGLRGVRLGAVGVLIGSAPRARPWLHLPHLKRLAAHLEDTPEDWAPLESYYEAHRQPDIVPSESSIDVSDIWSGWEHELSIASPNHPLHHLPCLLHAFGPSIMTLFRFVLARRRVLIYTRVPVPPSRSGSLNSLASRFSESDPMRPSIDQTAAEAGAAPVVEPACVLARVAADICFGWRSEMEVPGIGGKDEHSIPVLGMVGLDSIEKLEEEGMKRSGWIACTTERIFLEKPYLYDLVVDLSPSLLAHSPATKPTSTPDDKPVLSISVPNSSSTTSLSNSFKLAPTRPTFSDLKIFNDIEKALYSQPICQHNHLHSHAPPTNRSTTSLRCDCVGEHEVEEGWVVWDRWGQGCASPTHNTNRRASVAFSSLASPPGSPNPRSSTASPVSPSADAPTASLNPGMLITGNRQSCAGGLNIGPCSSGLNGHVQDSSADSSTHSITGSRPWIDPWRIYEEVCVFCAGVCSWIGLGGWTNSARPRLDGPDEALQSHSHHHHTHHERPGISAEEKRSQRRAHVLELMTIFHKYAAFLHARLGDIVDSHDALPQGNGRKTKSSAGSKSTLSSKSFKSAFSSKALLPKQTQSLLPKQEQETLILTSRDMVALELSPLSASDAQFLEWLAECILRSCYKGRAERKVVVKRTWKDMVAAVVGMSS</sequence>
<protein>
    <recommendedName>
        <fullName evidence="2">DUF4484 domain-containing protein</fullName>
    </recommendedName>
</protein>
<organism evidence="3 4">
    <name type="scientific">Rhizoctonia solani</name>
    <dbReference type="NCBI Taxonomy" id="456999"/>
    <lineage>
        <taxon>Eukaryota</taxon>
        <taxon>Fungi</taxon>
        <taxon>Dikarya</taxon>
        <taxon>Basidiomycota</taxon>
        <taxon>Agaricomycotina</taxon>
        <taxon>Agaricomycetes</taxon>
        <taxon>Cantharellales</taxon>
        <taxon>Ceratobasidiaceae</taxon>
        <taxon>Rhizoctonia</taxon>
    </lineage>
</organism>
<evidence type="ECO:0000256" key="1">
    <source>
        <dbReference type="SAM" id="MobiDB-lite"/>
    </source>
</evidence>
<evidence type="ECO:0000313" key="4">
    <source>
        <dbReference type="Proteomes" id="UP000650582"/>
    </source>
</evidence>
<dbReference type="PANTHER" id="PTHR28153">
    <property type="entry name" value="PROTEIN, PUTATIVE-RELATED"/>
    <property type="match status" value="1"/>
</dbReference>
<dbReference type="InterPro" id="IPR018626">
    <property type="entry name" value="LCHN/Anr2"/>
</dbReference>